<evidence type="ECO:0000256" key="8">
    <source>
        <dbReference type="ARBA" id="ARBA00023242"/>
    </source>
</evidence>
<dbReference type="InParanoid" id="A0A0L0HNI6"/>
<evidence type="ECO:0000313" key="12">
    <source>
        <dbReference type="EMBL" id="KND02384.1"/>
    </source>
</evidence>
<keyword evidence="13" id="KW-1185">Reference proteome</keyword>
<dbReference type="Pfam" id="PF00096">
    <property type="entry name" value="zf-C2H2"/>
    <property type="match status" value="6"/>
</dbReference>
<keyword evidence="7" id="KW-0804">Transcription</keyword>
<feature type="compositionally biased region" description="Polar residues" evidence="10">
    <location>
        <begin position="60"/>
        <end position="79"/>
    </location>
</feature>
<dbReference type="PROSITE" id="PS00028">
    <property type="entry name" value="ZINC_FINGER_C2H2_1"/>
    <property type="match status" value="8"/>
</dbReference>
<evidence type="ECO:0000256" key="5">
    <source>
        <dbReference type="ARBA" id="ARBA00022833"/>
    </source>
</evidence>
<feature type="domain" description="C2H2-type" evidence="11">
    <location>
        <begin position="233"/>
        <end position="260"/>
    </location>
</feature>
<evidence type="ECO:0000256" key="1">
    <source>
        <dbReference type="ARBA" id="ARBA00004123"/>
    </source>
</evidence>
<dbReference type="SMART" id="SM00355">
    <property type="entry name" value="ZnF_C2H2"/>
    <property type="match status" value="10"/>
</dbReference>
<dbReference type="GO" id="GO:0000981">
    <property type="term" value="F:DNA-binding transcription factor activity, RNA polymerase II-specific"/>
    <property type="evidence" value="ECO:0007669"/>
    <property type="project" value="TreeGrafter"/>
</dbReference>
<keyword evidence="8" id="KW-0539">Nucleus</keyword>
<evidence type="ECO:0000259" key="11">
    <source>
        <dbReference type="PROSITE" id="PS50157"/>
    </source>
</evidence>
<dbReference type="FunFam" id="3.30.160.60:FF:000032">
    <property type="entry name" value="Krueppel-like factor 4"/>
    <property type="match status" value="1"/>
</dbReference>
<evidence type="ECO:0000256" key="10">
    <source>
        <dbReference type="SAM" id="MobiDB-lite"/>
    </source>
</evidence>
<dbReference type="GeneID" id="27686412"/>
<dbReference type="InterPro" id="IPR036236">
    <property type="entry name" value="Znf_C2H2_sf"/>
</dbReference>
<feature type="domain" description="C2H2-type" evidence="11">
    <location>
        <begin position="315"/>
        <end position="345"/>
    </location>
</feature>
<reference evidence="12 13" key="1">
    <citation type="submission" date="2009-08" db="EMBL/GenBank/DDBJ databases">
        <title>The Genome Sequence of Spizellomyces punctatus strain DAOM BR117.</title>
        <authorList>
            <consortium name="The Broad Institute Genome Sequencing Platform"/>
            <person name="Russ C."/>
            <person name="Cuomo C."/>
            <person name="Shea T."/>
            <person name="Young S.K."/>
            <person name="Zeng Q."/>
            <person name="Koehrsen M."/>
            <person name="Haas B."/>
            <person name="Borodovsky M."/>
            <person name="Guigo R."/>
            <person name="Alvarado L."/>
            <person name="Berlin A."/>
            <person name="Bochicchio J."/>
            <person name="Borenstein D."/>
            <person name="Chapman S."/>
            <person name="Chen Z."/>
            <person name="Engels R."/>
            <person name="Freedman E."/>
            <person name="Gellesch M."/>
            <person name="Goldberg J."/>
            <person name="Griggs A."/>
            <person name="Gujja S."/>
            <person name="Heiman D."/>
            <person name="Hepburn T."/>
            <person name="Howarth C."/>
            <person name="Jen D."/>
            <person name="Larson L."/>
            <person name="Lewis B."/>
            <person name="Mehta T."/>
            <person name="Park D."/>
            <person name="Pearson M."/>
            <person name="Roberts A."/>
            <person name="Saif S."/>
            <person name="Shenoy N."/>
            <person name="Sisk P."/>
            <person name="Stolte C."/>
            <person name="Sykes S."/>
            <person name="Thomson T."/>
            <person name="Walk T."/>
            <person name="White J."/>
            <person name="Yandava C."/>
            <person name="Burger G."/>
            <person name="Gray M.W."/>
            <person name="Holland P.W.H."/>
            <person name="King N."/>
            <person name="Lang F.B.F."/>
            <person name="Roger A.J."/>
            <person name="Ruiz-Trillo I."/>
            <person name="Lander E."/>
            <person name="Nusbaum C."/>
        </authorList>
    </citation>
    <scope>NUCLEOTIDE SEQUENCE [LARGE SCALE GENOMIC DNA]</scope>
    <source>
        <strain evidence="12 13">DAOM BR117</strain>
    </source>
</reference>
<evidence type="ECO:0000313" key="13">
    <source>
        <dbReference type="Proteomes" id="UP000053201"/>
    </source>
</evidence>
<evidence type="ECO:0000256" key="2">
    <source>
        <dbReference type="ARBA" id="ARBA00022723"/>
    </source>
</evidence>
<protein>
    <recommendedName>
        <fullName evidence="11">C2H2-type domain-containing protein</fullName>
    </recommendedName>
</protein>
<evidence type="ECO:0000256" key="4">
    <source>
        <dbReference type="ARBA" id="ARBA00022771"/>
    </source>
</evidence>
<feature type="compositionally biased region" description="Basic and acidic residues" evidence="10">
    <location>
        <begin position="1"/>
        <end position="24"/>
    </location>
</feature>
<dbReference type="AlphaFoldDB" id="A0A0L0HNI6"/>
<evidence type="ECO:0000256" key="7">
    <source>
        <dbReference type="ARBA" id="ARBA00023163"/>
    </source>
</evidence>
<proteinExistence type="predicted"/>
<sequence>MAVEVPRHDALYLQRDRPEWKHPIPENMEVEGEPVDDALPQEGRRTQFSERIMSPDNPKLTETTISDSDVSVENESLSNSKRKQPWCPDGSSKRLCTDRSSISSSPIKHLCPFEGCNRVFTKSSKLTRHQVSHTNERTFVCPHPGCDKTYLRADHLARHALTHAPTPEFQKPFKCDHPDCGRAFASRYHLNRHIKLHETPRPYKCSFGNCTDSFAKHSQLRRHMCTHTGQKAFPCPACDKSFSTSQKLKQHLRLHSTNPRYQCTICNTTCPKWSLLQAHMKEAHKPVCDICHKTFSRRDVLKNHMKIHAVDRELWACEWDGCGKVFTSAKIRAIHVRSTHEKVKAFLCNHDGCGAEFAHKHLLVRHRRLHETSPTVRKKRSDAIPPPTLLEHLTGHNYAGVETGRSKPCPIVGCRFAFRRQYDLDRHIRSVHRRIDEADVIDKVVMMDGDSAAKCTDDKLLWSMGSEKGEREPTRRKSMRTAEKMEGFYDEAELWSDSDEEFRPEISDSEVGDEDDD</sequence>
<dbReference type="PROSITE" id="PS50157">
    <property type="entry name" value="ZINC_FINGER_C2H2_2"/>
    <property type="match status" value="8"/>
</dbReference>
<dbReference type="eggNOG" id="KOG1721">
    <property type="taxonomic scope" value="Eukaryota"/>
</dbReference>
<dbReference type="FunFam" id="3.30.160.60:FF:000446">
    <property type="entry name" value="Zinc finger protein"/>
    <property type="match status" value="1"/>
</dbReference>
<comment type="subcellular location">
    <subcellularLocation>
        <location evidence="1">Nucleus</location>
    </subcellularLocation>
</comment>
<dbReference type="VEuPathDB" id="FungiDB:SPPG_02853"/>
<dbReference type="InterPro" id="IPR013087">
    <property type="entry name" value="Znf_C2H2_type"/>
</dbReference>
<dbReference type="RefSeq" id="XP_016610423.1">
    <property type="nucleotide sequence ID" value="XM_016751141.1"/>
</dbReference>
<feature type="domain" description="C2H2-type" evidence="11">
    <location>
        <begin position="346"/>
        <end position="375"/>
    </location>
</feature>
<gene>
    <name evidence="12" type="ORF">SPPG_02853</name>
</gene>
<keyword evidence="5" id="KW-0862">Zinc</keyword>
<evidence type="ECO:0000256" key="6">
    <source>
        <dbReference type="ARBA" id="ARBA00023015"/>
    </source>
</evidence>
<keyword evidence="2" id="KW-0479">Metal-binding</keyword>
<organism evidence="12 13">
    <name type="scientific">Spizellomyces punctatus (strain DAOM BR117)</name>
    <dbReference type="NCBI Taxonomy" id="645134"/>
    <lineage>
        <taxon>Eukaryota</taxon>
        <taxon>Fungi</taxon>
        <taxon>Fungi incertae sedis</taxon>
        <taxon>Chytridiomycota</taxon>
        <taxon>Chytridiomycota incertae sedis</taxon>
        <taxon>Chytridiomycetes</taxon>
        <taxon>Spizellomycetales</taxon>
        <taxon>Spizellomycetaceae</taxon>
        <taxon>Spizellomyces</taxon>
    </lineage>
</organism>
<accession>A0A0L0HNI6</accession>
<dbReference type="EMBL" id="KQ257453">
    <property type="protein sequence ID" value="KND02384.1"/>
    <property type="molecule type" value="Genomic_DNA"/>
</dbReference>
<dbReference type="OrthoDB" id="427030at2759"/>
<feature type="domain" description="C2H2-type" evidence="11">
    <location>
        <begin position="139"/>
        <end position="168"/>
    </location>
</feature>
<dbReference type="OMA" id="HYNAVHD"/>
<feature type="domain" description="C2H2-type" evidence="11">
    <location>
        <begin position="203"/>
        <end position="232"/>
    </location>
</feature>
<feature type="region of interest" description="Disordered" evidence="10">
    <location>
        <begin position="1"/>
        <end position="91"/>
    </location>
</feature>
<feature type="domain" description="C2H2-type" evidence="11">
    <location>
        <begin position="286"/>
        <end position="313"/>
    </location>
</feature>
<dbReference type="Gene3D" id="3.30.160.60">
    <property type="entry name" value="Classic Zinc Finger"/>
    <property type="match status" value="8"/>
</dbReference>
<name>A0A0L0HNI6_SPIPD</name>
<keyword evidence="4 9" id="KW-0863">Zinc-finger</keyword>
<feature type="compositionally biased region" description="Acidic residues" evidence="10">
    <location>
        <begin position="488"/>
        <end position="500"/>
    </location>
</feature>
<evidence type="ECO:0000256" key="9">
    <source>
        <dbReference type="PROSITE-ProRule" id="PRU00042"/>
    </source>
</evidence>
<dbReference type="STRING" id="645134.A0A0L0HNI6"/>
<dbReference type="Proteomes" id="UP000053201">
    <property type="component" value="Unassembled WGS sequence"/>
</dbReference>
<dbReference type="GO" id="GO:0005634">
    <property type="term" value="C:nucleus"/>
    <property type="evidence" value="ECO:0007669"/>
    <property type="project" value="UniProtKB-SubCell"/>
</dbReference>
<feature type="domain" description="C2H2-type" evidence="11">
    <location>
        <begin position="109"/>
        <end position="138"/>
    </location>
</feature>
<dbReference type="GO" id="GO:0000978">
    <property type="term" value="F:RNA polymerase II cis-regulatory region sequence-specific DNA binding"/>
    <property type="evidence" value="ECO:0007669"/>
    <property type="project" value="TreeGrafter"/>
</dbReference>
<feature type="domain" description="C2H2-type" evidence="11">
    <location>
        <begin position="173"/>
        <end position="202"/>
    </location>
</feature>
<dbReference type="GO" id="GO:0008270">
    <property type="term" value="F:zinc ion binding"/>
    <property type="evidence" value="ECO:0007669"/>
    <property type="project" value="UniProtKB-KW"/>
</dbReference>
<dbReference type="PANTHER" id="PTHR23226:SF416">
    <property type="entry name" value="FI01424P"/>
    <property type="match status" value="1"/>
</dbReference>
<feature type="region of interest" description="Disordered" evidence="10">
    <location>
        <begin position="488"/>
        <end position="517"/>
    </location>
</feature>
<feature type="compositionally biased region" description="Acidic residues" evidence="10">
    <location>
        <begin position="507"/>
        <end position="517"/>
    </location>
</feature>
<keyword evidence="3" id="KW-0677">Repeat</keyword>
<dbReference type="SUPFAM" id="SSF57667">
    <property type="entry name" value="beta-beta-alpha zinc fingers"/>
    <property type="match status" value="4"/>
</dbReference>
<keyword evidence="6" id="KW-0805">Transcription regulation</keyword>
<dbReference type="PANTHER" id="PTHR23226">
    <property type="entry name" value="ZINC FINGER AND SCAN DOMAIN-CONTAINING"/>
    <property type="match status" value="1"/>
</dbReference>
<evidence type="ECO:0000256" key="3">
    <source>
        <dbReference type="ARBA" id="ARBA00022737"/>
    </source>
</evidence>
<dbReference type="FunFam" id="3.30.160.60:FF:000733">
    <property type="entry name" value="Zinc finger protein 236 variant"/>
    <property type="match status" value="1"/>
</dbReference>